<dbReference type="AlphaFoldDB" id="A0A392SET1"/>
<reference evidence="2 3" key="1">
    <citation type="journal article" date="2018" name="Front. Plant Sci.">
        <title>Red Clover (Trifolium pratense) and Zigzag Clover (T. medium) - A Picture of Genomic Similarities and Differences.</title>
        <authorList>
            <person name="Dluhosova J."/>
            <person name="Istvanek J."/>
            <person name="Nedelnik J."/>
            <person name="Repkova J."/>
        </authorList>
    </citation>
    <scope>NUCLEOTIDE SEQUENCE [LARGE SCALE GENOMIC DNA]</scope>
    <source>
        <strain evidence="3">cv. 10/8</strain>
        <tissue evidence="2">Leaf</tissue>
    </source>
</reference>
<evidence type="ECO:0000313" key="2">
    <source>
        <dbReference type="EMBL" id="MCI47159.1"/>
    </source>
</evidence>
<accession>A0A392SET1</accession>
<organism evidence="2 3">
    <name type="scientific">Trifolium medium</name>
    <dbReference type="NCBI Taxonomy" id="97028"/>
    <lineage>
        <taxon>Eukaryota</taxon>
        <taxon>Viridiplantae</taxon>
        <taxon>Streptophyta</taxon>
        <taxon>Embryophyta</taxon>
        <taxon>Tracheophyta</taxon>
        <taxon>Spermatophyta</taxon>
        <taxon>Magnoliopsida</taxon>
        <taxon>eudicotyledons</taxon>
        <taxon>Gunneridae</taxon>
        <taxon>Pentapetalae</taxon>
        <taxon>rosids</taxon>
        <taxon>fabids</taxon>
        <taxon>Fabales</taxon>
        <taxon>Fabaceae</taxon>
        <taxon>Papilionoideae</taxon>
        <taxon>50 kb inversion clade</taxon>
        <taxon>NPAAA clade</taxon>
        <taxon>Hologalegina</taxon>
        <taxon>IRL clade</taxon>
        <taxon>Trifolieae</taxon>
        <taxon>Trifolium</taxon>
    </lineage>
</organism>
<evidence type="ECO:0000256" key="1">
    <source>
        <dbReference type="SAM" id="MobiDB-lite"/>
    </source>
</evidence>
<feature type="non-terminal residue" evidence="2">
    <location>
        <position position="1"/>
    </location>
</feature>
<sequence length="90" mass="10022">PVCKRKGSPVLQRERNSEYFQFSRAPTDERTGGGRQQSNLEGPKTEVDQQSRKLGGTSSTNIVVISYYSLFVNRRGPIHNGIRSGVHDTS</sequence>
<dbReference type="Proteomes" id="UP000265520">
    <property type="component" value="Unassembled WGS sequence"/>
</dbReference>
<feature type="region of interest" description="Disordered" evidence="1">
    <location>
        <begin position="1"/>
        <end position="56"/>
    </location>
</feature>
<comment type="caution">
    <text evidence="2">The sequence shown here is derived from an EMBL/GenBank/DDBJ whole genome shotgun (WGS) entry which is preliminary data.</text>
</comment>
<proteinExistence type="predicted"/>
<dbReference type="EMBL" id="LXQA010368259">
    <property type="protein sequence ID" value="MCI47159.1"/>
    <property type="molecule type" value="Genomic_DNA"/>
</dbReference>
<protein>
    <submittedName>
        <fullName evidence="2">Uncharacterized protein</fullName>
    </submittedName>
</protein>
<keyword evidence="3" id="KW-1185">Reference proteome</keyword>
<name>A0A392SET1_9FABA</name>
<evidence type="ECO:0000313" key="3">
    <source>
        <dbReference type="Proteomes" id="UP000265520"/>
    </source>
</evidence>